<protein>
    <recommendedName>
        <fullName evidence="2">Retrotransposon gag domain-containing protein</fullName>
    </recommendedName>
</protein>
<feature type="non-terminal residue" evidence="1">
    <location>
        <position position="130"/>
    </location>
</feature>
<evidence type="ECO:0008006" key="2">
    <source>
        <dbReference type="Google" id="ProtNLM"/>
    </source>
</evidence>
<name>A0A170UCG7_TRIIF</name>
<proteinExistence type="predicted"/>
<organism evidence="1">
    <name type="scientific">Triatoma infestans</name>
    <name type="common">Assassin bug</name>
    <dbReference type="NCBI Taxonomy" id="30076"/>
    <lineage>
        <taxon>Eukaryota</taxon>
        <taxon>Metazoa</taxon>
        <taxon>Ecdysozoa</taxon>
        <taxon>Arthropoda</taxon>
        <taxon>Hexapoda</taxon>
        <taxon>Insecta</taxon>
        <taxon>Pterygota</taxon>
        <taxon>Neoptera</taxon>
        <taxon>Paraneoptera</taxon>
        <taxon>Hemiptera</taxon>
        <taxon>Heteroptera</taxon>
        <taxon>Panheteroptera</taxon>
        <taxon>Cimicomorpha</taxon>
        <taxon>Reduviidae</taxon>
        <taxon>Triatominae</taxon>
        <taxon>Triatoma</taxon>
    </lineage>
</organism>
<sequence>MLAQQQLANPPTPSNQPASSLRNLQLINSLPTFDGENSAKVTDFLHQISHCASLSGWDDAAKLEILAIRLSGSAKIFYDTQKAELQRQGTTITYPLISERLLARFRKEKTPSVLLQQMTNIQSHRCHQCN</sequence>
<reference evidence="1" key="2">
    <citation type="journal article" date="2017" name="J. Med. Entomol.">
        <title>Transcriptome Analysis of the Triatoma infestans (Hemiptera: Reduviidae) Integument.</title>
        <authorList>
            <person name="Calderon-Fernandez G.M."/>
            <person name="Moriconi D.E."/>
            <person name="Dulbecco A.B."/>
            <person name="Juarez M.P."/>
        </authorList>
    </citation>
    <scope>NUCLEOTIDE SEQUENCE</scope>
    <source>
        <strain evidence="1">Int1</strain>
        <tissue evidence="1">Integument</tissue>
    </source>
</reference>
<reference evidence="1" key="1">
    <citation type="submission" date="2016-04" db="EMBL/GenBank/DDBJ databases">
        <authorList>
            <person name="Calderon-Fernandez G.M.Sr."/>
        </authorList>
    </citation>
    <scope>NUCLEOTIDE SEQUENCE</scope>
    <source>
        <strain evidence="1">Int1</strain>
        <tissue evidence="1">Integument</tissue>
    </source>
</reference>
<evidence type="ECO:0000313" key="1">
    <source>
        <dbReference type="EMBL" id="JAR95769.1"/>
    </source>
</evidence>
<dbReference type="EMBL" id="GEMB01007670">
    <property type="protein sequence ID" value="JAR95769.1"/>
    <property type="molecule type" value="Transcribed_RNA"/>
</dbReference>
<dbReference type="AlphaFoldDB" id="A0A170UCG7"/>
<accession>A0A170UCG7</accession>